<comment type="caution">
    <text evidence="1">The sequence shown here is derived from an EMBL/GenBank/DDBJ whole genome shotgun (WGS) entry which is preliminary data.</text>
</comment>
<evidence type="ECO:0000313" key="1">
    <source>
        <dbReference type="EMBL" id="GKU96749.1"/>
    </source>
</evidence>
<gene>
    <name evidence="1" type="ORF">SLEP1_g9949</name>
</gene>
<keyword evidence="2" id="KW-1185">Reference proteome</keyword>
<accession>A0AAV5IGE7</accession>
<evidence type="ECO:0000313" key="2">
    <source>
        <dbReference type="Proteomes" id="UP001054252"/>
    </source>
</evidence>
<dbReference type="Proteomes" id="UP001054252">
    <property type="component" value="Unassembled WGS sequence"/>
</dbReference>
<dbReference type="EMBL" id="BPVZ01000010">
    <property type="protein sequence ID" value="GKU96749.1"/>
    <property type="molecule type" value="Genomic_DNA"/>
</dbReference>
<organism evidence="1 2">
    <name type="scientific">Rubroshorea leprosula</name>
    <dbReference type="NCBI Taxonomy" id="152421"/>
    <lineage>
        <taxon>Eukaryota</taxon>
        <taxon>Viridiplantae</taxon>
        <taxon>Streptophyta</taxon>
        <taxon>Embryophyta</taxon>
        <taxon>Tracheophyta</taxon>
        <taxon>Spermatophyta</taxon>
        <taxon>Magnoliopsida</taxon>
        <taxon>eudicotyledons</taxon>
        <taxon>Gunneridae</taxon>
        <taxon>Pentapetalae</taxon>
        <taxon>rosids</taxon>
        <taxon>malvids</taxon>
        <taxon>Malvales</taxon>
        <taxon>Dipterocarpaceae</taxon>
        <taxon>Rubroshorea</taxon>
    </lineage>
</organism>
<proteinExistence type="predicted"/>
<dbReference type="AlphaFoldDB" id="A0AAV5IGE7"/>
<name>A0AAV5IGE7_9ROSI</name>
<protein>
    <submittedName>
        <fullName evidence="1">Uncharacterized protein</fullName>
    </submittedName>
</protein>
<reference evidence="1 2" key="1">
    <citation type="journal article" date="2021" name="Commun. Biol.">
        <title>The genome of Shorea leprosula (Dipterocarpaceae) highlights the ecological relevance of drought in aseasonal tropical rainforests.</title>
        <authorList>
            <person name="Ng K.K.S."/>
            <person name="Kobayashi M.J."/>
            <person name="Fawcett J.A."/>
            <person name="Hatakeyama M."/>
            <person name="Paape T."/>
            <person name="Ng C.H."/>
            <person name="Ang C.C."/>
            <person name="Tnah L.H."/>
            <person name="Lee C.T."/>
            <person name="Nishiyama T."/>
            <person name="Sese J."/>
            <person name="O'Brien M.J."/>
            <person name="Copetti D."/>
            <person name="Mohd Noor M.I."/>
            <person name="Ong R.C."/>
            <person name="Putra M."/>
            <person name="Sireger I.Z."/>
            <person name="Indrioko S."/>
            <person name="Kosugi Y."/>
            <person name="Izuno A."/>
            <person name="Isagi Y."/>
            <person name="Lee S.L."/>
            <person name="Shimizu K.K."/>
        </authorList>
    </citation>
    <scope>NUCLEOTIDE SEQUENCE [LARGE SCALE GENOMIC DNA]</scope>
    <source>
        <strain evidence="1">214</strain>
    </source>
</reference>
<sequence length="38" mass="4301">MHEILSLGPERNPVNFAINGNGSVRRYASMYAAPSWFF</sequence>